<protein>
    <recommendedName>
        <fullName evidence="4">Transmembrane protein</fullName>
    </recommendedName>
</protein>
<keyword evidence="1" id="KW-1133">Transmembrane helix</keyword>
<evidence type="ECO:0000256" key="1">
    <source>
        <dbReference type="SAM" id="Phobius"/>
    </source>
</evidence>
<proteinExistence type="predicted"/>
<gene>
    <name evidence="2" type="ORF">ABB28_10140</name>
</gene>
<sequence>MDLNLAFFAVVVYLGVYIVVIDRVAAEVDRVDPSYRKYTNAPAAGYFSRSLFAATLLLDRHMPKRQYVFGLRARLHLARAMLVSAPLLFLILLMI</sequence>
<dbReference type="Proteomes" id="UP000051386">
    <property type="component" value="Unassembled WGS sequence"/>
</dbReference>
<dbReference type="AlphaFoldDB" id="A0A0R0D5J9"/>
<keyword evidence="1" id="KW-0812">Transmembrane</keyword>
<organism evidence="2 3">
    <name type="scientific">Stenotrophomonas chelatiphaga</name>
    <dbReference type="NCBI Taxonomy" id="517011"/>
    <lineage>
        <taxon>Bacteria</taxon>
        <taxon>Pseudomonadati</taxon>
        <taxon>Pseudomonadota</taxon>
        <taxon>Gammaproteobacteria</taxon>
        <taxon>Lysobacterales</taxon>
        <taxon>Lysobacteraceae</taxon>
        <taxon>Stenotrophomonas</taxon>
    </lineage>
</organism>
<dbReference type="PATRIC" id="fig|517011.3.peg.1737"/>
<name>A0A0R0D5J9_9GAMM</name>
<comment type="caution">
    <text evidence="2">The sequence shown here is derived from an EMBL/GenBank/DDBJ whole genome shotgun (WGS) entry which is preliminary data.</text>
</comment>
<feature type="transmembrane region" description="Helical" evidence="1">
    <location>
        <begin position="77"/>
        <end position="94"/>
    </location>
</feature>
<evidence type="ECO:0000313" key="2">
    <source>
        <dbReference type="EMBL" id="KRG73527.1"/>
    </source>
</evidence>
<keyword evidence="1" id="KW-0472">Membrane</keyword>
<evidence type="ECO:0000313" key="3">
    <source>
        <dbReference type="Proteomes" id="UP000051386"/>
    </source>
</evidence>
<reference evidence="2 3" key="1">
    <citation type="submission" date="2015-05" db="EMBL/GenBank/DDBJ databases">
        <title>Genome sequencing and analysis of members of genus Stenotrophomonas.</title>
        <authorList>
            <person name="Patil P.P."/>
            <person name="Midha S."/>
            <person name="Patil P.B."/>
        </authorList>
    </citation>
    <scope>NUCLEOTIDE SEQUENCE [LARGE SCALE GENOMIC DNA]</scope>
    <source>
        <strain evidence="2 3">DSM 21508</strain>
    </source>
</reference>
<dbReference type="EMBL" id="LDJK01000043">
    <property type="protein sequence ID" value="KRG73527.1"/>
    <property type="molecule type" value="Genomic_DNA"/>
</dbReference>
<dbReference type="RefSeq" id="WP_057508506.1">
    <property type="nucleotide sequence ID" value="NZ_LDJK01000043.1"/>
</dbReference>
<keyword evidence="3" id="KW-1185">Reference proteome</keyword>
<evidence type="ECO:0008006" key="4">
    <source>
        <dbReference type="Google" id="ProtNLM"/>
    </source>
</evidence>
<accession>A0A0R0D5J9</accession>
<feature type="transmembrane region" description="Helical" evidence="1">
    <location>
        <begin position="6"/>
        <end position="26"/>
    </location>
</feature>